<dbReference type="PRINTS" id="PR00100">
    <property type="entry name" value="AOTCASE"/>
</dbReference>
<evidence type="ECO:0000256" key="4">
    <source>
        <dbReference type="ARBA" id="ARBA00022679"/>
    </source>
</evidence>
<reference evidence="10 11" key="1">
    <citation type="submission" date="2023-07" db="EMBL/GenBank/DDBJ databases">
        <title>Sorghum-associated microbial communities from plants grown in Nebraska, USA.</title>
        <authorList>
            <person name="Schachtman D."/>
        </authorList>
    </citation>
    <scope>NUCLEOTIDE SEQUENCE [LARGE SCALE GENOMIC DNA]</scope>
    <source>
        <strain evidence="10 11">BE248</strain>
    </source>
</reference>
<dbReference type="Pfam" id="PF02729">
    <property type="entry name" value="OTCace_N"/>
    <property type="match status" value="1"/>
</dbReference>
<evidence type="ECO:0000256" key="5">
    <source>
        <dbReference type="ARBA" id="ARBA00048772"/>
    </source>
</evidence>
<dbReference type="GO" id="GO:0004585">
    <property type="term" value="F:ornithine carbamoyltransferase activity"/>
    <property type="evidence" value="ECO:0007669"/>
    <property type="project" value="UniProtKB-EC"/>
</dbReference>
<dbReference type="EC" id="2.1.3.3" evidence="3 6"/>
<protein>
    <recommendedName>
        <fullName evidence="3 6">Ornithine carbamoyltransferase</fullName>
        <ecNumber evidence="3 6">2.1.3.3</ecNumber>
    </recommendedName>
</protein>
<dbReference type="Proteomes" id="UP001257739">
    <property type="component" value="Unassembled WGS sequence"/>
</dbReference>
<feature type="domain" description="Aspartate/ornithine carbamoyltransferase Asp/Orn-binding" evidence="8">
    <location>
        <begin position="136"/>
        <end position="309"/>
    </location>
</feature>
<dbReference type="InterPro" id="IPR036901">
    <property type="entry name" value="Asp/Orn_carbamoylTrfase_sf"/>
</dbReference>
<dbReference type="Pfam" id="PF00185">
    <property type="entry name" value="OTCace"/>
    <property type="match status" value="1"/>
</dbReference>
<dbReference type="NCBIfam" id="TIGR00658">
    <property type="entry name" value="orni_carb_tr"/>
    <property type="match status" value="1"/>
</dbReference>
<evidence type="ECO:0000259" key="9">
    <source>
        <dbReference type="Pfam" id="PF02729"/>
    </source>
</evidence>
<dbReference type="Gene3D" id="3.40.50.1370">
    <property type="entry name" value="Aspartate/ornithine carbamoyltransferase"/>
    <property type="match status" value="2"/>
</dbReference>
<evidence type="ECO:0000259" key="8">
    <source>
        <dbReference type="Pfam" id="PF00185"/>
    </source>
</evidence>
<evidence type="ECO:0000256" key="6">
    <source>
        <dbReference type="NCBIfam" id="TIGR00658"/>
    </source>
</evidence>
<dbReference type="SUPFAM" id="SSF53671">
    <property type="entry name" value="Aspartate/ornithine carbamoyltransferase"/>
    <property type="match status" value="1"/>
</dbReference>
<dbReference type="EMBL" id="JAVDWH010000001">
    <property type="protein sequence ID" value="MDR7085216.1"/>
    <property type="molecule type" value="Genomic_DNA"/>
</dbReference>
<evidence type="ECO:0000256" key="1">
    <source>
        <dbReference type="ARBA" id="ARBA00003822"/>
    </source>
</evidence>
<proteinExistence type="inferred from homology"/>
<keyword evidence="4 7" id="KW-0808">Transferase</keyword>
<accession>A0ABU1UJ52</accession>
<dbReference type="InterPro" id="IPR006132">
    <property type="entry name" value="Asp/Orn_carbamoyltranf_P-bd"/>
</dbReference>
<comment type="similarity">
    <text evidence="2">Belongs to the aspartate/ornithine carbamoyltransferase superfamily. OTCase family.</text>
</comment>
<dbReference type="InterPro" id="IPR006131">
    <property type="entry name" value="Asp_carbamoyltransf_Asp/Orn-bd"/>
</dbReference>
<evidence type="ECO:0000256" key="3">
    <source>
        <dbReference type="ARBA" id="ARBA00013007"/>
    </source>
</evidence>
<evidence type="ECO:0000256" key="7">
    <source>
        <dbReference type="RuleBase" id="RU003634"/>
    </source>
</evidence>
<comment type="function">
    <text evidence="1">Reversibly catalyzes the transfer of the carbamoyl group from carbamoyl phosphate (CP) to the N(epsilon) atom of ornithine (ORN) to produce L-citrulline.</text>
</comment>
<evidence type="ECO:0000256" key="2">
    <source>
        <dbReference type="ARBA" id="ARBA00007805"/>
    </source>
</evidence>
<evidence type="ECO:0000313" key="10">
    <source>
        <dbReference type="EMBL" id="MDR7085216.1"/>
    </source>
</evidence>
<dbReference type="PROSITE" id="PS00097">
    <property type="entry name" value="CARBAMOYLTRANSFERASE"/>
    <property type="match status" value="1"/>
</dbReference>
<sequence>MGRTAPAHRGAQAEKKSRHEIRRLVGRNIALVFAKNSTRTRCAFEVAAHDQGAHVTYLDPTGSQLGHKESVKDTGRVLGRMFDGIEYRGFAHASVEDLARSSGVPVWNGLSDTWHPTQSLCDVFTMLEHSGKAADKISFAYVGDARNNVGNSLLVAGAMSGMDVRMVGPQSLWNSESVMASATAIARETEATILQTSDPRRGLEGVDFVYTDVWVSMGEPEKVWTERLELLNDYQVNADLMSLSGRKDTAFMHCLPAFHDRRTEIGEKIFKQTGRVSLEVTDEVFESDSSIVFDQAENRMHSIKAMLVATLED</sequence>
<keyword evidence="11" id="KW-1185">Reference proteome</keyword>
<evidence type="ECO:0000313" key="11">
    <source>
        <dbReference type="Proteomes" id="UP001257739"/>
    </source>
</evidence>
<dbReference type="PANTHER" id="PTHR45753">
    <property type="entry name" value="ORNITHINE CARBAMOYLTRANSFERASE, MITOCHONDRIAL"/>
    <property type="match status" value="1"/>
</dbReference>
<dbReference type="InterPro" id="IPR006130">
    <property type="entry name" value="Asp/Orn_carbamoylTrfase"/>
</dbReference>
<comment type="catalytic activity">
    <reaction evidence="5">
        <text>carbamoyl phosphate + L-ornithine = L-citrulline + phosphate + H(+)</text>
        <dbReference type="Rhea" id="RHEA:19513"/>
        <dbReference type="ChEBI" id="CHEBI:15378"/>
        <dbReference type="ChEBI" id="CHEBI:43474"/>
        <dbReference type="ChEBI" id="CHEBI:46911"/>
        <dbReference type="ChEBI" id="CHEBI:57743"/>
        <dbReference type="ChEBI" id="CHEBI:58228"/>
        <dbReference type="EC" id="2.1.3.3"/>
    </reaction>
</comment>
<name>A0ABU1UJ52_9ACTN</name>
<feature type="domain" description="Aspartate/ornithine carbamoyltransferase carbamoyl-P binding" evidence="9">
    <location>
        <begin position="14"/>
        <end position="128"/>
    </location>
</feature>
<dbReference type="PRINTS" id="PR00102">
    <property type="entry name" value="OTCASE"/>
</dbReference>
<dbReference type="PANTHER" id="PTHR45753:SF2">
    <property type="entry name" value="ORNITHINE CARBAMOYLTRANSFERASE"/>
    <property type="match status" value="1"/>
</dbReference>
<organism evidence="10 11">
    <name type="scientific">Aeromicrobium panaciterrae</name>
    <dbReference type="NCBI Taxonomy" id="363861"/>
    <lineage>
        <taxon>Bacteria</taxon>
        <taxon>Bacillati</taxon>
        <taxon>Actinomycetota</taxon>
        <taxon>Actinomycetes</taxon>
        <taxon>Propionibacteriales</taxon>
        <taxon>Nocardioidaceae</taxon>
        <taxon>Aeromicrobium</taxon>
    </lineage>
</organism>
<dbReference type="InterPro" id="IPR002292">
    <property type="entry name" value="Orn/put_carbamltrans"/>
</dbReference>
<gene>
    <name evidence="10" type="ORF">J2X11_000055</name>
</gene>
<comment type="caution">
    <text evidence="10">The sequence shown here is derived from an EMBL/GenBank/DDBJ whole genome shotgun (WGS) entry which is preliminary data.</text>
</comment>